<evidence type="ECO:0000256" key="2">
    <source>
        <dbReference type="ARBA" id="ARBA00022603"/>
    </source>
</evidence>
<evidence type="ECO:0000256" key="1">
    <source>
        <dbReference type="ARBA" id="ARBA00007228"/>
    </source>
</evidence>
<reference evidence="6" key="2">
    <citation type="journal article" date="2015" name="ISME J.">
        <title>A new class of marine Euryarchaeota group II from the Mediterranean deep chlorophyll maximum.</title>
        <authorList>
            <person name="Martin-Cuadrado A.B."/>
            <person name="Garcia-Heredia I."/>
            <person name="Molto A.G."/>
            <person name="Lopez-Ubeda R."/>
            <person name="Kimes N."/>
            <person name="Lopez-Garcia P."/>
            <person name="Moreira D."/>
            <person name="Rodriguez-Valera F."/>
        </authorList>
    </citation>
    <scope>NUCLEOTIDE SEQUENCE</scope>
</reference>
<feature type="domain" description="tRNA/rRNA methyltransferase SpoU type" evidence="5">
    <location>
        <begin position="16"/>
        <end position="167"/>
    </location>
</feature>
<dbReference type="NCBIfam" id="TIGR00050">
    <property type="entry name" value="rRNA_methyl_1"/>
    <property type="match status" value="1"/>
</dbReference>
<comment type="similarity">
    <text evidence="1">Belongs to the class IV-like SAM-binding methyltransferase superfamily. RNA methyltransferase TrmH family.</text>
</comment>
<reference evidence="6" key="1">
    <citation type="submission" date="2014-11" db="EMBL/GenBank/DDBJ databases">
        <authorList>
            <person name="Zhu J."/>
            <person name="Qi W."/>
            <person name="Song R."/>
        </authorList>
    </citation>
    <scope>NUCLEOTIDE SEQUENCE</scope>
</reference>
<evidence type="ECO:0000259" key="5">
    <source>
        <dbReference type="Pfam" id="PF00588"/>
    </source>
</evidence>
<keyword evidence="4" id="KW-0949">S-adenosyl-L-methionine</keyword>
<evidence type="ECO:0000313" key="6">
    <source>
        <dbReference type="EMBL" id="ANV80221.1"/>
    </source>
</evidence>
<dbReference type="EMBL" id="KP211879">
    <property type="protein sequence ID" value="ANV80221.1"/>
    <property type="molecule type" value="Genomic_DNA"/>
</dbReference>
<dbReference type="GO" id="GO:0008173">
    <property type="term" value="F:RNA methyltransferase activity"/>
    <property type="evidence" value="ECO:0007669"/>
    <property type="project" value="InterPro"/>
</dbReference>
<organism evidence="6">
    <name type="scientific">uncultured Poseidoniia archaeon</name>
    <dbReference type="NCBI Taxonomy" id="1697135"/>
    <lineage>
        <taxon>Archaea</taxon>
        <taxon>Methanobacteriati</taxon>
        <taxon>Thermoplasmatota</taxon>
        <taxon>Candidatus Poseidoniia</taxon>
        <taxon>environmental samples</taxon>
    </lineage>
</organism>
<dbReference type="InterPro" id="IPR001537">
    <property type="entry name" value="SpoU_MeTrfase"/>
</dbReference>
<dbReference type="InterPro" id="IPR029028">
    <property type="entry name" value="Alpha/beta_knot_MTases"/>
</dbReference>
<dbReference type="AlphaFoldDB" id="A0A1B1TD65"/>
<dbReference type="PANTHER" id="PTHR42786:SF2">
    <property type="entry name" value="TRNA (CYTIDINE_URIDINE-2'-O-)-METHYLTRANSFERASE TRMJ"/>
    <property type="match status" value="1"/>
</dbReference>
<dbReference type="GO" id="GO:0002128">
    <property type="term" value="P:tRNA nucleoside ribose methylation"/>
    <property type="evidence" value="ECO:0007669"/>
    <property type="project" value="TreeGrafter"/>
</dbReference>
<dbReference type="Pfam" id="PF00588">
    <property type="entry name" value="SpoU_methylase"/>
    <property type="match status" value="1"/>
</dbReference>
<dbReference type="GO" id="GO:0003723">
    <property type="term" value="F:RNA binding"/>
    <property type="evidence" value="ECO:0007669"/>
    <property type="project" value="InterPro"/>
</dbReference>
<dbReference type="InterPro" id="IPR004384">
    <property type="entry name" value="RNA_MeTrfase_TrmJ/LasT"/>
</dbReference>
<sequence>MGEMLDVPPPDYSHRVSIILVRPQFDGNIGAVARSMMNFGFSDLRIVGRDPIWSEEVRNRAKHAQSVLDNAKFFDDIESAVSDTSLVVGTSGKREKGSKISFRHFLEPEDLPEMLNNLDGNISIVFGPEGKGLLNSELRVCDLLITIPTWPGYPIMNLSHAVTIICYAWYKSKNSGTQTSIDANLLSPELKNVLRREITMLSEIIPTIDFRRSGIEETLHRVIMRGLPKDDEIHRLLGVLHTTNIAFEYFSKNPEIWEEIISDKS</sequence>
<evidence type="ECO:0000256" key="4">
    <source>
        <dbReference type="ARBA" id="ARBA00022691"/>
    </source>
</evidence>
<protein>
    <submittedName>
        <fullName evidence="6">RNA methyltransferase, TrmH family, group 1</fullName>
    </submittedName>
</protein>
<name>A0A1B1TD65_9ARCH</name>
<dbReference type="PANTHER" id="PTHR42786">
    <property type="entry name" value="TRNA/RRNA METHYLTRANSFERASE"/>
    <property type="match status" value="1"/>
</dbReference>
<accession>A0A1B1TD65</accession>
<keyword evidence="2 6" id="KW-0489">Methyltransferase</keyword>
<dbReference type="GO" id="GO:0005829">
    <property type="term" value="C:cytosol"/>
    <property type="evidence" value="ECO:0007669"/>
    <property type="project" value="TreeGrafter"/>
</dbReference>
<keyword evidence="3 6" id="KW-0808">Transferase</keyword>
<dbReference type="InterPro" id="IPR029026">
    <property type="entry name" value="tRNA_m1G_MTases_N"/>
</dbReference>
<dbReference type="CDD" id="cd18093">
    <property type="entry name" value="SpoU-like_TrmJ"/>
    <property type="match status" value="1"/>
</dbReference>
<evidence type="ECO:0000256" key="3">
    <source>
        <dbReference type="ARBA" id="ARBA00022679"/>
    </source>
</evidence>
<dbReference type="PIRSF" id="PIRSF004808">
    <property type="entry name" value="LasT"/>
    <property type="match status" value="1"/>
</dbReference>
<dbReference type="SUPFAM" id="SSF75217">
    <property type="entry name" value="alpha/beta knot"/>
    <property type="match status" value="1"/>
</dbReference>
<dbReference type="Gene3D" id="3.40.1280.10">
    <property type="match status" value="1"/>
</dbReference>
<proteinExistence type="inferred from homology"/>